<comment type="similarity">
    <text evidence="1">Belongs to the disease resistance NB-LRR family.</text>
</comment>
<protein>
    <submittedName>
        <fullName evidence="9">Disease resistance protein RPM1</fullName>
    </submittedName>
</protein>
<proteinExistence type="inferred from homology"/>
<dbReference type="Pfam" id="PF00931">
    <property type="entry name" value="NB-ARC"/>
    <property type="match status" value="1"/>
</dbReference>
<evidence type="ECO:0000313" key="10">
    <source>
        <dbReference type="Proteomes" id="UP001604336"/>
    </source>
</evidence>
<evidence type="ECO:0000259" key="7">
    <source>
        <dbReference type="Pfam" id="PF00931"/>
    </source>
</evidence>
<evidence type="ECO:0000256" key="6">
    <source>
        <dbReference type="ARBA" id="ARBA00022840"/>
    </source>
</evidence>
<evidence type="ECO:0000256" key="4">
    <source>
        <dbReference type="ARBA" id="ARBA00022741"/>
    </source>
</evidence>
<comment type="caution">
    <text evidence="9">The sequence shown here is derived from an EMBL/GenBank/DDBJ whole genome shotgun (WGS) entry which is preliminary data.</text>
</comment>
<reference evidence="10" key="1">
    <citation type="submission" date="2024-07" db="EMBL/GenBank/DDBJ databases">
        <title>Two chromosome-level genome assemblies of Korean endemic species Abeliophyllum distichum and Forsythia ovata (Oleaceae).</title>
        <authorList>
            <person name="Jang H."/>
        </authorList>
    </citation>
    <scope>NUCLEOTIDE SEQUENCE [LARGE SCALE GENOMIC DNA]</scope>
</reference>
<dbReference type="Gene3D" id="3.40.50.300">
    <property type="entry name" value="P-loop containing nucleotide triphosphate hydrolases"/>
    <property type="match status" value="1"/>
</dbReference>
<dbReference type="CDD" id="cd14798">
    <property type="entry name" value="RX-CC_like"/>
    <property type="match status" value="1"/>
</dbReference>
<dbReference type="EMBL" id="JBFOLK010000005">
    <property type="protein sequence ID" value="KAL2511690.1"/>
    <property type="molecule type" value="Genomic_DNA"/>
</dbReference>
<dbReference type="PANTHER" id="PTHR19338">
    <property type="entry name" value="TRANSLOCASE OF INNER MITOCHONDRIAL MEMBRANE 13 HOMOLOG"/>
    <property type="match status" value="1"/>
</dbReference>
<accession>A0ABD1TG40</accession>
<keyword evidence="6" id="KW-0067">ATP-binding</keyword>
<organism evidence="9 10">
    <name type="scientific">Abeliophyllum distichum</name>
    <dbReference type="NCBI Taxonomy" id="126358"/>
    <lineage>
        <taxon>Eukaryota</taxon>
        <taxon>Viridiplantae</taxon>
        <taxon>Streptophyta</taxon>
        <taxon>Embryophyta</taxon>
        <taxon>Tracheophyta</taxon>
        <taxon>Spermatophyta</taxon>
        <taxon>Magnoliopsida</taxon>
        <taxon>eudicotyledons</taxon>
        <taxon>Gunneridae</taxon>
        <taxon>Pentapetalae</taxon>
        <taxon>asterids</taxon>
        <taxon>lamiids</taxon>
        <taxon>Lamiales</taxon>
        <taxon>Oleaceae</taxon>
        <taxon>Forsythieae</taxon>
        <taxon>Abeliophyllum</taxon>
    </lineage>
</organism>
<feature type="domain" description="Disease resistance N-terminal" evidence="8">
    <location>
        <begin position="5"/>
        <end position="92"/>
    </location>
</feature>
<evidence type="ECO:0000256" key="5">
    <source>
        <dbReference type="ARBA" id="ARBA00022821"/>
    </source>
</evidence>
<dbReference type="Pfam" id="PF18052">
    <property type="entry name" value="Rx_N"/>
    <property type="match status" value="1"/>
</dbReference>
<dbReference type="FunFam" id="3.40.50.300:FF:001091">
    <property type="entry name" value="Probable disease resistance protein At1g61300"/>
    <property type="match status" value="1"/>
</dbReference>
<keyword evidence="3" id="KW-0677">Repeat</keyword>
<dbReference type="AlphaFoldDB" id="A0ABD1TG40"/>
<evidence type="ECO:0000256" key="3">
    <source>
        <dbReference type="ARBA" id="ARBA00022737"/>
    </source>
</evidence>
<dbReference type="GO" id="GO:0006952">
    <property type="term" value="P:defense response"/>
    <property type="evidence" value="ECO:0007669"/>
    <property type="project" value="UniProtKB-KW"/>
</dbReference>
<dbReference type="SUPFAM" id="SSF52540">
    <property type="entry name" value="P-loop containing nucleoside triphosphate hydrolases"/>
    <property type="match status" value="1"/>
</dbReference>
<feature type="domain" description="NB-ARC" evidence="7">
    <location>
        <begin position="174"/>
        <end position="323"/>
    </location>
</feature>
<sequence>MAEPAVSFVVERLTATLWEKLSEVGGVGTEVENIRDELDRMAAFLKDADAVADSDTELRTWVSQVRDVAQDTEDVLDEFVFGLTRNHHGNRSITVVFKCFNWIINFRFNYGIASEIKSIKSRGISIAEGRQRYLYKFSNRAGGSSSIVGTNVDLAYDTRGDALLVEEADLVGTESPKRELMGLLVEGGSRLGVISVAGMGGLGKTTLVKKVYDDAAVKKHFQSHAWITVSQLFKIEELLKGIIQQLFQETKQAVPRGMNTMNNYQLKEVIKQFLQERRYVLVFDDVWSIQAWDAIKYALPNNSYGSRVIVTTRLTDVASHCSMGTNENVYMLKPLSIYVEAPYYRAILDTVL</sequence>
<gene>
    <name evidence="9" type="ORF">Adt_17290</name>
</gene>
<keyword evidence="2" id="KW-0433">Leucine-rich repeat</keyword>
<evidence type="ECO:0000256" key="1">
    <source>
        <dbReference type="ARBA" id="ARBA00008894"/>
    </source>
</evidence>
<evidence type="ECO:0000313" key="9">
    <source>
        <dbReference type="EMBL" id="KAL2511690.1"/>
    </source>
</evidence>
<keyword evidence="4" id="KW-0547">Nucleotide-binding</keyword>
<evidence type="ECO:0000259" key="8">
    <source>
        <dbReference type="Pfam" id="PF18052"/>
    </source>
</evidence>
<dbReference type="Gene3D" id="1.20.5.4130">
    <property type="match status" value="1"/>
</dbReference>
<dbReference type="InterPro" id="IPR041118">
    <property type="entry name" value="Rx_N"/>
</dbReference>
<dbReference type="PANTHER" id="PTHR19338:SF32">
    <property type="entry name" value="OS06G0287500 PROTEIN"/>
    <property type="match status" value="1"/>
</dbReference>
<dbReference type="InterPro" id="IPR027417">
    <property type="entry name" value="P-loop_NTPase"/>
</dbReference>
<name>A0ABD1TG40_9LAMI</name>
<dbReference type="Proteomes" id="UP001604336">
    <property type="component" value="Unassembled WGS sequence"/>
</dbReference>
<dbReference type="InterPro" id="IPR002182">
    <property type="entry name" value="NB-ARC"/>
</dbReference>
<dbReference type="InterPro" id="IPR038005">
    <property type="entry name" value="RX-like_CC"/>
</dbReference>
<dbReference type="PRINTS" id="PR00364">
    <property type="entry name" value="DISEASERSIST"/>
</dbReference>
<evidence type="ECO:0000256" key="2">
    <source>
        <dbReference type="ARBA" id="ARBA00022614"/>
    </source>
</evidence>
<keyword evidence="5" id="KW-0611">Plant defense</keyword>
<keyword evidence="10" id="KW-1185">Reference proteome</keyword>
<dbReference type="GO" id="GO:0005524">
    <property type="term" value="F:ATP binding"/>
    <property type="evidence" value="ECO:0007669"/>
    <property type="project" value="UniProtKB-KW"/>
</dbReference>